<evidence type="ECO:0000259" key="3">
    <source>
        <dbReference type="SMART" id="SM00903"/>
    </source>
</evidence>
<accession>A0ABR8UUG1</accession>
<dbReference type="PANTHER" id="PTHR30466:SF11">
    <property type="entry name" value="FLAVIN-DEPENDENT MONOOXYGENASE, REDUCTASE SUBUNIT HSAB"/>
    <property type="match status" value="1"/>
</dbReference>
<proteinExistence type="inferred from homology"/>
<dbReference type="PANTHER" id="PTHR30466">
    <property type="entry name" value="FLAVIN REDUCTASE"/>
    <property type="match status" value="1"/>
</dbReference>
<dbReference type="Gene3D" id="2.30.110.10">
    <property type="entry name" value="Electron Transport, Fmn-binding Protein, Chain A"/>
    <property type="match status" value="1"/>
</dbReference>
<reference evidence="4 5" key="1">
    <citation type="submission" date="2020-08" db="EMBL/GenBank/DDBJ databases">
        <title>A Genomic Blueprint of the Chicken Gut Microbiome.</title>
        <authorList>
            <person name="Gilroy R."/>
            <person name="Ravi A."/>
            <person name="Getino M."/>
            <person name="Pursley I."/>
            <person name="Horton D.L."/>
            <person name="Alikhan N.-F."/>
            <person name="Baker D."/>
            <person name="Gharbi K."/>
            <person name="Hall N."/>
            <person name="Watson M."/>
            <person name="Adriaenssens E.M."/>
            <person name="Foster-Nyarko E."/>
            <person name="Jarju S."/>
            <person name="Secka A."/>
            <person name="Antonio M."/>
            <person name="Oren A."/>
            <person name="Chaudhuri R."/>
            <person name="La Ragione R.M."/>
            <person name="Hildebrand F."/>
            <person name="Pallen M.J."/>
        </authorList>
    </citation>
    <scope>NUCLEOTIDE SEQUENCE [LARGE SCALE GENOMIC DNA]</scope>
    <source>
        <strain evidence="4 5">Sa2CUA1</strain>
    </source>
</reference>
<evidence type="ECO:0000256" key="2">
    <source>
        <dbReference type="ARBA" id="ARBA00023002"/>
    </source>
</evidence>
<comment type="caution">
    <text evidence="4">The sequence shown here is derived from an EMBL/GenBank/DDBJ whole genome shotgun (WGS) entry which is preliminary data.</text>
</comment>
<sequence length="178" mass="18398">MILSTTTDSRPGGGGGTITSERYREVMRQHPTGVAAVASLDPDTGAPCGLIVGTLASLSLDPALITFSIDRASATWPKIARSGKFTVSLLAEGQQHVAQALSGRQADKFAGLDWSLSSQQTPQIDGATAWIHATINREVDGGDHVLVITDVVGMSTSGGRPMIFHGGRFGGLAEPGSA</sequence>
<protein>
    <submittedName>
        <fullName evidence="4">Flavin reductase family protein</fullName>
    </submittedName>
</protein>
<evidence type="ECO:0000256" key="1">
    <source>
        <dbReference type="ARBA" id="ARBA00008898"/>
    </source>
</evidence>
<dbReference type="SMART" id="SM00903">
    <property type="entry name" value="Flavin_Reduct"/>
    <property type="match status" value="1"/>
</dbReference>
<dbReference type="Proteomes" id="UP000609874">
    <property type="component" value="Unassembled WGS sequence"/>
</dbReference>
<evidence type="ECO:0000313" key="5">
    <source>
        <dbReference type="Proteomes" id="UP000609874"/>
    </source>
</evidence>
<comment type="similarity">
    <text evidence="1">Belongs to the non-flavoprotein flavin reductase family.</text>
</comment>
<keyword evidence="5" id="KW-1185">Reference proteome</keyword>
<dbReference type="Pfam" id="PF01613">
    <property type="entry name" value="Flavin_Reduct"/>
    <property type="match status" value="1"/>
</dbReference>
<dbReference type="InterPro" id="IPR002563">
    <property type="entry name" value="Flavin_Rdtase-like_dom"/>
</dbReference>
<feature type="domain" description="Flavin reductase like" evidence="3">
    <location>
        <begin position="27"/>
        <end position="171"/>
    </location>
</feature>
<evidence type="ECO:0000313" key="4">
    <source>
        <dbReference type="EMBL" id="MBD7996192.1"/>
    </source>
</evidence>
<dbReference type="InterPro" id="IPR012349">
    <property type="entry name" value="Split_barrel_FMN-bd"/>
</dbReference>
<organism evidence="4 5">
    <name type="scientific">Arthrobacter gallicola</name>
    <dbReference type="NCBI Taxonomy" id="2762225"/>
    <lineage>
        <taxon>Bacteria</taxon>
        <taxon>Bacillati</taxon>
        <taxon>Actinomycetota</taxon>
        <taxon>Actinomycetes</taxon>
        <taxon>Micrococcales</taxon>
        <taxon>Micrococcaceae</taxon>
        <taxon>Arthrobacter</taxon>
    </lineage>
</organism>
<dbReference type="EMBL" id="JACSQD010000006">
    <property type="protein sequence ID" value="MBD7996192.1"/>
    <property type="molecule type" value="Genomic_DNA"/>
</dbReference>
<dbReference type="InterPro" id="IPR050268">
    <property type="entry name" value="NADH-dep_flavin_reductase"/>
</dbReference>
<gene>
    <name evidence="4" type="ORF">H9639_12875</name>
</gene>
<name>A0ABR8UUG1_9MICC</name>
<dbReference type="RefSeq" id="WP_191808487.1">
    <property type="nucleotide sequence ID" value="NZ_JACSQD010000006.1"/>
</dbReference>
<dbReference type="SUPFAM" id="SSF50475">
    <property type="entry name" value="FMN-binding split barrel"/>
    <property type="match status" value="1"/>
</dbReference>
<keyword evidence="2" id="KW-0560">Oxidoreductase</keyword>